<protein>
    <recommendedName>
        <fullName evidence="3">HTH tetR-type domain-containing protein</fullName>
    </recommendedName>
</protein>
<keyword evidence="1 2" id="KW-0238">DNA-binding</keyword>
<reference evidence="4 5" key="1">
    <citation type="submission" date="2017-05" db="EMBL/GenBank/DDBJ databases">
        <title>Isolation of Rhodococcus sp. S2-17 biodegrading of BP-3.</title>
        <authorList>
            <person name="Lee Y."/>
            <person name="Kim K.H."/>
            <person name="Chun B.H."/>
            <person name="Jung H.S."/>
            <person name="Jeon C.O."/>
        </authorList>
    </citation>
    <scope>NUCLEOTIDE SEQUENCE [LARGE SCALE GENOMIC DNA]</scope>
    <source>
        <strain evidence="4 5">S2-17</strain>
    </source>
</reference>
<feature type="domain" description="HTH tetR-type" evidence="3">
    <location>
        <begin position="1"/>
        <end position="54"/>
    </location>
</feature>
<dbReference type="InterPro" id="IPR009057">
    <property type="entry name" value="Homeodomain-like_sf"/>
</dbReference>
<dbReference type="SUPFAM" id="SSF46689">
    <property type="entry name" value="Homeodomain-like"/>
    <property type="match status" value="1"/>
</dbReference>
<feature type="DNA-binding region" description="H-T-H motif" evidence="2">
    <location>
        <begin position="17"/>
        <end position="36"/>
    </location>
</feature>
<dbReference type="GO" id="GO:0003700">
    <property type="term" value="F:DNA-binding transcription factor activity"/>
    <property type="evidence" value="ECO:0007669"/>
    <property type="project" value="TreeGrafter"/>
</dbReference>
<dbReference type="Gene3D" id="1.10.10.60">
    <property type="entry name" value="Homeodomain-like"/>
    <property type="match status" value="1"/>
</dbReference>
<name>A0A2S2BVR5_9NOCA</name>
<gene>
    <name evidence="4" type="ORF">CBI38_14870</name>
</gene>
<dbReference type="AlphaFoldDB" id="A0A2S2BVR5"/>
<evidence type="ECO:0000256" key="1">
    <source>
        <dbReference type="ARBA" id="ARBA00023125"/>
    </source>
</evidence>
<dbReference type="Gene3D" id="1.10.357.10">
    <property type="entry name" value="Tetracycline Repressor, domain 2"/>
    <property type="match status" value="1"/>
</dbReference>
<organism evidence="4 5">
    <name type="scientific">Rhodococcus oxybenzonivorans</name>
    <dbReference type="NCBI Taxonomy" id="1990687"/>
    <lineage>
        <taxon>Bacteria</taxon>
        <taxon>Bacillati</taxon>
        <taxon>Actinomycetota</taxon>
        <taxon>Actinomycetes</taxon>
        <taxon>Mycobacteriales</taxon>
        <taxon>Nocardiaceae</taxon>
        <taxon>Rhodococcus</taxon>
    </lineage>
</organism>
<dbReference type="Pfam" id="PF17932">
    <property type="entry name" value="TetR_C_24"/>
    <property type="match status" value="1"/>
</dbReference>
<dbReference type="Pfam" id="PF00440">
    <property type="entry name" value="TetR_N"/>
    <property type="match status" value="1"/>
</dbReference>
<dbReference type="InterPro" id="IPR041490">
    <property type="entry name" value="KstR2_TetR_C"/>
</dbReference>
<dbReference type="PROSITE" id="PS50977">
    <property type="entry name" value="HTH_TETR_2"/>
    <property type="match status" value="1"/>
</dbReference>
<dbReference type="KEGG" id="roz:CBI38_14870"/>
<dbReference type="PANTHER" id="PTHR30055:SF226">
    <property type="entry name" value="HTH-TYPE TRANSCRIPTIONAL REGULATOR PKSA"/>
    <property type="match status" value="1"/>
</dbReference>
<keyword evidence="5" id="KW-1185">Reference proteome</keyword>
<evidence type="ECO:0000313" key="4">
    <source>
        <dbReference type="EMBL" id="AWK72659.1"/>
    </source>
</evidence>
<dbReference type="PANTHER" id="PTHR30055">
    <property type="entry name" value="HTH-TYPE TRANSCRIPTIONAL REGULATOR RUTR"/>
    <property type="match status" value="1"/>
</dbReference>
<proteinExistence type="predicted"/>
<dbReference type="OrthoDB" id="9779746at2"/>
<accession>A0A2S2BVR5</accession>
<sequence length="182" mass="20818">MEAAVRIFYEKGFAGASLQDVANEVGVLKGSLYYYFDSKEDLLLRIMKESHIQSEAIFERVSAKGLDPIEELDELLRELMQWYLDNVERVAIYFNEGRRLTGERLEEVEAAGRRFEQHLYTLLARAKKSGAIGDVDLRLSIRFILGALNSVPTWHKPSAQRRLSDKAITRQFASMTIKSMSP</sequence>
<dbReference type="InterPro" id="IPR036271">
    <property type="entry name" value="Tet_transcr_reg_TetR-rel_C_sf"/>
</dbReference>
<evidence type="ECO:0000313" key="5">
    <source>
        <dbReference type="Proteomes" id="UP000245711"/>
    </source>
</evidence>
<dbReference type="InterPro" id="IPR001647">
    <property type="entry name" value="HTH_TetR"/>
</dbReference>
<dbReference type="SUPFAM" id="SSF48498">
    <property type="entry name" value="Tetracyclin repressor-like, C-terminal domain"/>
    <property type="match status" value="1"/>
</dbReference>
<dbReference type="GO" id="GO:0000976">
    <property type="term" value="F:transcription cis-regulatory region binding"/>
    <property type="evidence" value="ECO:0007669"/>
    <property type="project" value="TreeGrafter"/>
</dbReference>
<evidence type="ECO:0000259" key="3">
    <source>
        <dbReference type="PROSITE" id="PS50977"/>
    </source>
</evidence>
<dbReference type="EMBL" id="CP021354">
    <property type="protein sequence ID" value="AWK72659.1"/>
    <property type="molecule type" value="Genomic_DNA"/>
</dbReference>
<evidence type="ECO:0000256" key="2">
    <source>
        <dbReference type="PROSITE-ProRule" id="PRU00335"/>
    </source>
</evidence>
<dbReference type="Proteomes" id="UP000245711">
    <property type="component" value="Chromosome"/>
</dbReference>
<dbReference type="InterPro" id="IPR050109">
    <property type="entry name" value="HTH-type_TetR-like_transc_reg"/>
</dbReference>